<feature type="compositionally biased region" description="Low complexity" evidence="1">
    <location>
        <begin position="18"/>
        <end position="33"/>
    </location>
</feature>
<proteinExistence type="predicted"/>
<organism evidence="2 3">
    <name type="scientific">Blastomyces silverae</name>
    <dbReference type="NCBI Taxonomy" id="2060906"/>
    <lineage>
        <taxon>Eukaryota</taxon>
        <taxon>Fungi</taxon>
        <taxon>Dikarya</taxon>
        <taxon>Ascomycota</taxon>
        <taxon>Pezizomycotina</taxon>
        <taxon>Eurotiomycetes</taxon>
        <taxon>Eurotiomycetidae</taxon>
        <taxon>Onygenales</taxon>
        <taxon>Ajellomycetaceae</taxon>
        <taxon>Blastomyces</taxon>
    </lineage>
</organism>
<protein>
    <submittedName>
        <fullName evidence="2">Uncharacterized protein</fullName>
    </submittedName>
</protein>
<evidence type="ECO:0000256" key="1">
    <source>
        <dbReference type="SAM" id="MobiDB-lite"/>
    </source>
</evidence>
<gene>
    <name evidence="2" type="ORF">EMPG_11289</name>
</gene>
<accession>A0A0H1BR65</accession>
<reference evidence="3" key="1">
    <citation type="journal article" date="2015" name="PLoS Genet.">
        <title>The dynamic genome and transcriptome of the human fungal pathogen Blastomyces and close relative Emmonsia.</title>
        <authorList>
            <person name="Munoz J.F."/>
            <person name="Gauthier G.M."/>
            <person name="Desjardins C.A."/>
            <person name="Gallo J.E."/>
            <person name="Holder J."/>
            <person name="Sullivan T.D."/>
            <person name="Marty A.J."/>
            <person name="Carmen J.C."/>
            <person name="Chen Z."/>
            <person name="Ding L."/>
            <person name="Gujja S."/>
            <person name="Magrini V."/>
            <person name="Misas E."/>
            <person name="Mitreva M."/>
            <person name="Priest M."/>
            <person name="Saif S."/>
            <person name="Whiston E.A."/>
            <person name="Young S."/>
            <person name="Zeng Q."/>
            <person name="Goldman W.E."/>
            <person name="Mardis E.R."/>
            <person name="Taylor J.W."/>
            <person name="McEwen J.G."/>
            <person name="Clay O.K."/>
            <person name="Klein B.S."/>
            <person name="Cuomo C.A."/>
        </authorList>
    </citation>
    <scope>NUCLEOTIDE SEQUENCE [LARGE SCALE GENOMIC DNA]</scope>
    <source>
        <strain evidence="3">UAMH 139</strain>
    </source>
</reference>
<feature type="region of interest" description="Disordered" evidence="1">
    <location>
        <begin position="18"/>
        <end position="39"/>
    </location>
</feature>
<evidence type="ECO:0000313" key="2">
    <source>
        <dbReference type="EMBL" id="KLJ13790.1"/>
    </source>
</evidence>
<comment type="caution">
    <text evidence="2">The sequence shown here is derived from an EMBL/GenBank/DDBJ whole genome shotgun (WGS) entry which is preliminary data.</text>
</comment>
<dbReference type="OrthoDB" id="5550464at2759"/>
<dbReference type="Proteomes" id="UP000053573">
    <property type="component" value="Unassembled WGS sequence"/>
</dbReference>
<dbReference type="STRING" id="2060906.A0A0H1BR65"/>
<name>A0A0H1BR65_9EURO</name>
<dbReference type="EMBL" id="LDEV01000030">
    <property type="protein sequence ID" value="KLJ13790.1"/>
    <property type="molecule type" value="Genomic_DNA"/>
</dbReference>
<evidence type="ECO:0000313" key="3">
    <source>
        <dbReference type="Proteomes" id="UP000053573"/>
    </source>
</evidence>
<dbReference type="AlphaFoldDB" id="A0A0H1BR65"/>
<sequence length="88" mass="9293">MEEFSSLPRIGGRNWAASNAAAATTSTASGTASEPPPVTWTASRVRSNFVLVKFGAKDFESAKEWLGELVRREGSVVGEFGTEAVGCL</sequence>
<keyword evidence="3" id="KW-1185">Reference proteome</keyword>